<dbReference type="PANTHER" id="PTHR13683">
    <property type="entry name" value="ASPARTYL PROTEASES"/>
    <property type="match status" value="1"/>
</dbReference>
<feature type="signal peptide" evidence="12">
    <location>
        <begin position="1"/>
        <end position="41"/>
    </location>
</feature>
<keyword evidence="4 12" id="KW-0732">Signal</keyword>
<dbReference type="InterPro" id="IPR001969">
    <property type="entry name" value="Aspartic_peptidase_AS"/>
</dbReference>
<dbReference type="EMBL" id="JBGBPQ010000006">
    <property type="protein sequence ID" value="KAL1522784.1"/>
    <property type="molecule type" value="Genomic_DNA"/>
</dbReference>
<evidence type="ECO:0000256" key="9">
    <source>
        <dbReference type="PIRSR" id="PIRSR601461-1"/>
    </source>
</evidence>
<dbReference type="PROSITE" id="PS00141">
    <property type="entry name" value="ASP_PROTEASE"/>
    <property type="match status" value="1"/>
</dbReference>
<dbReference type="Pfam" id="PF14543">
    <property type="entry name" value="TAXi_N"/>
    <property type="match status" value="1"/>
</dbReference>
<reference evidence="14 15" key="1">
    <citation type="journal article" date="2024" name="Science">
        <title>Giant polyketide synthase enzymes in the biosynthesis of giant marine polyether toxins.</title>
        <authorList>
            <person name="Fallon T.R."/>
            <person name="Shende V.V."/>
            <person name="Wierzbicki I.H."/>
            <person name="Pendleton A.L."/>
            <person name="Watervoot N.F."/>
            <person name="Auber R.P."/>
            <person name="Gonzalez D.J."/>
            <person name="Wisecaver J.H."/>
            <person name="Moore B.S."/>
        </authorList>
    </citation>
    <scope>NUCLEOTIDE SEQUENCE [LARGE SCALE GENOMIC DNA]</scope>
    <source>
        <strain evidence="14 15">12B1</strain>
    </source>
</reference>
<keyword evidence="5 10" id="KW-0378">Hydrolase</keyword>
<dbReference type="InterPro" id="IPR032861">
    <property type="entry name" value="TAXi_N"/>
</dbReference>
<evidence type="ECO:0000256" key="6">
    <source>
        <dbReference type="ARBA" id="ARBA00022989"/>
    </source>
</evidence>
<dbReference type="Gene3D" id="2.40.70.10">
    <property type="entry name" value="Acid Proteases"/>
    <property type="match status" value="2"/>
</dbReference>
<evidence type="ECO:0000313" key="14">
    <source>
        <dbReference type="EMBL" id="KAL1522784.1"/>
    </source>
</evidence>
<comment type="similarity">
    <text evidence="1 10">Belongs to the peptidase A1 family.</text>
</comment>
<dbReference type="AlphaFoldDB" id="A0AB34JMI3"/>
<name>A0AB34JMI3_PRYPA</name>
<comment type="subcellular location">
    <subcellularLocation>
        <location evidence="8">Endomembrane system</location>
        <topology evidence="8">Single-pass type I membrane protein</topology>
    </subcellularLocation>
</comment>
<keyword evidence="3" id="KW-0812">Transmembrane</keyword>
<feature type="domain" description="Peptidase A1" evidence="13">
    <location>
        <begin position="97"/>
        <end position="437"/>
    </location>
</feature>
<keyword evidence="10" id="KW-0064">Aspartyl protease</keyword>
<dbReference type="PROSITE" id="PS51767">
    <property type="entry name" value="PEPTIDASE_A1"/>
    <property type="match status" value="1"/>
</dbReference>
<evidence type="ECO:0000256" key="10">
    <source>
        <dbReference type="RuleBase" id="RU000454"/>
    </source>
</evidence>
<dbReference type="Pfam" id="PF14541">
    <property type="entry name" value="TAXi_C"/>
    <property type="match status" value="1"/>
</dbReference>
<evidence type="ECO:0000256" key="7">
    <source>
        <dbReference type="ARBA" id="ARBA00023136"/>
    </source>
</evidence>
<evidence type="ECO:0000256" key="12">
    <source>
        <dbReference type="SAM" id="SignalP"/>
    </source>
</evidence>
<proteinExistence type="inferred from homology"/>
<dbReference type="InterPro" id="IPR032799">
    <property type="entry name" value="TAXi_C"/>
</dbReference>
<evidence type="ECO:0000256" key="11">
    <source>
        <dbReference type="SAM" id="MobiDB-lite"/>
    </source>
</evidence>
<accession>A0AB34JMI3</accession>
<evidence type="ECO:0000259" key="13">
    <source>
        <dbReference type="PROSITE" id="PS51767"/>
    </source>
</evidence>
<evidence type="ECO:0000256" key="2">
    <source>
        <dbReference type="ARBA" id="ARBA00022670"/>
    </source>
</evidence>
<evidence type="ECO:0000256" key="5">
    <source>
        <dbReference type="ARBA" id="ARBA00022801"/>
    </source>
</evidence>
<organism evidence="14 15">
    <name type="scientific">Prymnesium parvum</name>
    <name type="common">Toxic golden alga</name>
    <dbReference type="NCBI Taxonomy" id="97485"/>
    <lineage>
        <taxon>Eukaryota</taxon>
        <taxon>Haptista</taxon>
        <taxon>Haptophyta</taxon>
        <taxon>Prymnesiophyceae</taxon>
        <taxon>Prymnesiales</taxon>
        <taxon>Prymnesiaceae</taxon>
        <taxon>Prymnesium</taxon>
    </lineage>
</organism>
<dbReference type="PRINTS" id="PR00792">
    <property type="entry name" value="PEPSIN"/>
</dbReference>
<dbReference type="GO" id="GO:0006508">
    <property type="term" value="P:proteolysis"/>
    <property type="evidence" value="ECO:0007669"/>
    <property type="project" value="UniProtKB-KW"/>
</dbReference>
<keyword evidence="15" id="KW-1185">Reference proteome</keyword>
<dbReference type="InterPro" id="IPR001461">
    <property type="entry name" value="Aspartic_peptidase_A1"/>
</dbReference>
<evidence type="ECO:0000256" key="8">
    <source>
        <dbReference type="ARBA" id="ARBA00046288"/>
    </source>
</evidence>
<evidence type="ECO:0000256" key="4">
    <source>
        <dbReference type="ARBA" id="ARBA00022729"/>
    </source>
</evidence>
<dbReference type="Proteomes" id="UP001515480">
    <property type="component" value="Unassembled WGS sequence"/>
</dbReference>
<evidence type="ECO:0000256" key="1">
    <source>
        <dbReference type="ARBA" id="ARBA00007447"/>
    </source>
</evidence>
<feature type="region of interest" description="Disordered" evidence="11">
    <location>
        <begin position="463"/>
        <end position="501"/>
    </location>
</feature>
<dbReference type="GO" id="GO:0012505">
    <property type="term" value="C:endomembrane system"/>
    <property type="evidence" value="ECO:0007669"/>
    <property type="project" value="UniProtKB-SubCell"/>
</dbReference>
<dbReference type="GO" id="GO:0004190">
    <property type="term" value="F:aspartic-type endopeptidase activity"/>
    <property type="evidence" value="ECO:0007669"/>
    <property type="project" value="UniProtKB-KW"/>
</dbReference>
<keyword evidence="2 10" id="KW-0645">Protease</keyword>
<sequence>MAAACCLSPSRRRTLRPSSMPHAHRIWSSILLTALLPAAWAAPPPRLSNRTAITPLRFVPADPSGARGRRLVGHRKRGRHLATGFEMHGDLHTLGYFSADVCLGTPPLSFDLIIDTGSALTALPCADCMHCGAHRHPGASGARFDERRSTTAQRVSCSQPVAGMHSCRSCDGGVCSYGVSYTEGSSIRGKLLIDTFHFAKPHGGALSFRASFGCQTYESGLFNSQVADGISGFSQAETYGPTLFDWFHRATGTPYVFSMCLSEEVGAMVLGGALPPSLKANWTDYSGGGSYTVDLAELRIGGKPVPTDRNTYRNTIIDSGTTFMYLPPGAYVVVRDHFRTVCPWGSCGTRSEKGEYPDDYCYRASLAEVDQMTPFSMHFSNGVAVELGPRQYAYELRRGVWCLGIFDNEHNGAVIGGANMRNYEVIFDREHRRVAFVPSDCLGMHAGRHASVLVGGYGLDGCHAQPSNEQPMPPSPSPPPPAPSPPPPAPSTPRAAPPPPASAISFTTVPVVACIPVSFTDSCAPGSVTSSASPPAAIAPVALVPLATASSIVSTASKGRAAVSSAFSAPSVSAVGLTFLVVKHSSRAISSMGPIDEPLYHHFGASHQFSLSAFSEHISWCDFNRLDFQWGTGAYTHNLSSVVLMGRSQHER</sequence>
<dbReference type="InterPro" id="IPR021109">
    <property type="entry name" value="Peptidase_aspartic_dom_sf"/>
</dbReference>
<keyword evidence="6" id="KW-1133">Transmembrane helix</keyword>
<feature type="active site" evidence="9">
    <location>
        <position position="115"/>
    </location>
</feature>
<feature type="chain" id="PRO_5044324067" description="Peptidase A1 domain-containing protein" evidence="12">
    <location>
        <begin position="42"/>
        <end position="652"/>
    </location>
</feature>
<feature type="compositionally biased region" description="Pro residues" evidence="11">
    <location>
        <begin position="471"/>
        <end position="501"/>
    </location>
</feature>
<dbReference type="PANTHER" id="PTHR13683:SF375">
    <property type="entry name" value="PEPTIDASE A1 DOMAIN-CONTAINING PROTEIN"/>
    <property type="match status" value="1"/>
</dbReference>
<evidence type="ECO:0000313" key="15">
    <source>
        <dbReference type="Proteomes" id="UP001515480"/>
    </source>
</evidence>
<comment type="caution">
    <text evidence="14">The sequence shown here is derived from an EMBL/GenBank/DDBJ whole genome shotgun (WGS) entry which is preliminary data.</text>
</comment>
<dbReference type="SUPFAM" id="SSF50630">
    <property type="entry name" value="Acid proteases"/>
    <property type="match status" value="1"/>
</dbReference>
<keyword evidence="7" id="KW-0472">Membrane</keyword>
<protein>
    <recommendedName>
        <fullName evidence="13">Peptidase A1 domain-containing protein</fullName>
    </recommendedName>
</protein>
<dbReference type="InterPro" id="IPR033121">
    <property type="entry name" value="PEPTIDASE_A1"/>
</dbReference>
<evidence type="ECO:0000256" key="3">
    <source>
        <dbReference type="ARBA" id="ARBA00022692"/>
    </source>
</evidence>
<gene>
    <name evidence="14" type="ORF">AB1Y20_017756</name>
</gene>
<feature type="active site" evidence="9">
    <location>
        <position position="318"/>
    </location>
</feature>